<dbReference type="PANTHER" id="PTHR47360:SF1">
    <property type="entry name" value="ENDOPEPTIDASE NLPC-RELATED"/>
    <property type="match status" value="1"/>
</dbReference>
<dbReference type="STRING" id="1246637.MTBBW1_290033"/>
<dbReference type="PANTHER" id="PTHR47360">
    <property type="entry name" value="MUREIN DD-ENDOPEPTIDASE MEPS/MUREIN LD-CARBOXYPEPTIDASE"/>
    <property type="match status" value="1"/>
</dbReference>
<evidence type="ECO:0000256" key="1">
    <source>
        <dbReference type="ARBA" id="ARBA00007074"/>
    </source>
</evidence>
<feature type="signal peptide" evidence="6">
    <location>
        <begin position="1"/>
        <end position="21"/>
    </location>
</feature>
<evidence type="ECO:0000256" key="6">
    <source>
        <dbReference type="SAM" id="SignalP"/>
    </source>
</evidence>
<dbReference type="PROSITE" id="PS51257">
    <property type="entry name" value="PROKAR_LIPOPROTEIN"/>
    <property type="match status" value="1"/>
</dbReference>
<evidence type="ECO:0000256" key="4">
    <source>
        <dbReference type="ARBA" id="ARBA00022801"/>
    </source>
</evidence>
<feature type="chain" id="PRO_5013207066" evidence="6">
    <location>
        <begin position="22"/>
        <end position="169"/>
    </location>
</feature>
<dbReference type="EC" id="3.4.-.-" evidence="8"/>
<sequence>MHRLITSIALLFLCFFMTACSRGVIETNLPGEPDSPVGIEIFSDDTATVKEMLYEHYEQWKGIRYRLGGLDKNGIDCSGFVYVTYLEMFDIALPRTTRLQAQIGRAIPFNELRSGDLVFFKIGWKTRHVGIYIENNMFLHVSTKKGVMISCLNDVYWGGRYWKARRIDF</sequence>
<evidence type="ECO:0000256" key="3">
    <source>
        <dbReference type="ARBA" id="ARBA00022729"/>
    </source>
</evidence>
<proteinExistence type="inferred from homology"/>
<evidence type="ECO:0000256" key="2">
    <source>
        <dbReference type="ARBA" id="ARBA00022670"/>
    </source>
</evidence>
<dbReference type="AlphaFoldDB" id="A0A1W1HFU8"/>
<reference evidence="8 9" key="1">
    <citation type="submission" date="2017-03" db="EMBL/GenBank/DDBJ databases">
        <authorList>
            <person name="Afonso C.L."/>
            <person name="Miller P.J."/>
            <person name="Scott M.A."/>
            <person name="Spackman E."/>
            <person name="Goraichik I."/>
            <person name="Dimitrov K.M."/>
            <person name="Suarez D.L."/>
            <person name="Swayne D.E."/>
        </authorList>
    </citation>
    <scope>NUCLEOTIDE SEQUENCE [LARGE SCALE GENOMIC DNA]</scope>
    <source>
        <strain evidence="8">PRJEB14757</strain>
    </source>
</reference>
<dbReference type="Gene3D" id="3.90.1720.10">
    <property type="entry name" value="endopeptidase domain like (from Nostoc punctiforme)"/>
    <property type="match status" value="1"/>
</dbReference>
<dbReference type="InterPro" id="IPR000064">
    <property type="entry name" value="NLP_P60_dom"/>
</dbReference>
<name>A0A1W1HFU8_9BACT</name>
<keyword evidence="4 8" id="KW-0378">Hydrolase</keyword>
<dbReference type="Pfam" id="PF00877">
    <property type="entry name" value="NLPC_P60"/>
    <property type="match status" value="1"/>
</dbReference>
<protein>
    <submittedName>
        <fullName evidence="8">Putative endopeptidase Spr</fullName>
        <ecNumber evidence="8">3.4.-.-</ecNumber>
    </submittedName>
</protein>
<dbReference type="EMBL" id="FWEV01000212">
    <property type="protein sequence ID" value="SLM31252.1"/>
    <property type="molecule type" value="Genomic_DNA"/>
</dbReference>
<evidence type="ECO:0000313" key="8">
    <source>
        <dbReference type="EMBL" id="SLM31252.1"/>
    </source>
</evidence>
<evidence type="ECO:0000313" key="9">
    <source>
        <dbReference type="Proteomes" id="UP000191931"/>
    </source>
</evidence>
<evidence type="ECO:0000256" key="5">
    <source>
        <dbReference type="ARBA" id="ARBA00022807"/>
    </source>
</evidence>
<gene>
    <name evidence="8" type="primary">spr</name>
    <name evidence="8" type="ORF">MTBBW1_290033</name>
</gene>
<dbReference type="Proteomes" id="UP000191931">
    <property type="component" value="Unassembled WGS sequence"/>
</dbReference>
<feature type="domain" description="NlpC/P60" evidence="7">
    <location>
        <begin position="47"/>
        <end position="168"/>
    </location>
</feature>
<keyword evidence="3 6" id="KW-0732">Signal</keyword>
<comment type="similarity">
    <text evidence="1">Belongs to the peptidase C40 family.</text>
</comment>
<dbReference type="SUPFAM" id="SSF54001">
    <property type="entry name" value="Cysteine proteinases"/>
    <property type="match status" value="1"/>
</dbReference>
<keyword evidence="9" id="KW-1185">Reference proteome</keyword>
<accession>A0A1W1HFU8</accession>
<dbReference type="GO" id="GO:0006508">
    <property type="term" value="P:proteolysis"/>
    <property type="evidence" value="ECO:0007669"/>
    <property type="project" value="UniProtKB-KW"/>
</dbReference>
<dbReference type="RefSeq" id="WP_245809258.1">
    <property type="nucleotide sequence ID" value="NZ_LT828541.1"/>
</dbReference>
<keyword evidence="5" id="KW-0788">Thiol protease</keyword>
<dbReference type="GO" id="GO:0008234">
    <property type="term" value="F:cysteine-type peptidase activity"/>
    <property type="evidence" value="ECO:0007669"/>
    <property type="project" value="UniProtKB-KW"/>
</dbReference>
<dbReference type="InterPro" id="IPR038765">
    <property type="entry name" value="Papain-like_cys_pep_sf"/>
</dbReference>
<dbReference type="PROSITE" id="PS51935">
    <property type="entry name" value="NLPC_P60"/>
    <property type="match status" value="1"/>
</dbReference>
<keyword evidence="2" id="KW-0645">Protease</keyword>
<organism evidence="8 9">
    <name type="scientific">Desulfamplus magnetovallimortis</name>
    <dbReference type="NCBI Taxonomy" id="1246637"/>
    <lineage>
        <taxon>Bacteria</taxon>
        <taxon>Pseudomonadati</taxon>
        <taxon>Thermodesulfobacteriota</taxon>
        <taxon>Desulfobacteria</taxon>
        <taxon>Desulfobacterales</taxon>
        <taxon>Desulfobacteraceae</taxon>
        <taxon>Desulfamplus</taxon>
    </lineage>
</organism>
<evidence type="ECO:0000259" key="7">
    <source>
        <dbReference type="PROSITE" id="PS51935"/>
    </source>
</evidence>
<dbReference type="InterPro" id="IPR052062">
    <property type="entry name" value="Murein_DD/LD_carboxypeptidase"/>
</dbReference>